<dbReference type="InterPro" id="IPR043128">
    <property type="entry name" value="Rev_trsase/Diguanyl_cyclase"/>
</dbReference>
<evidence type="ECO:0000313" key="2">
    <source>
        <dbReference type="Proteomes" id="UP000886998"/>
    </source>
</evidence>
<protein>
    <submittedName>
        <fullName evidence="1">Uncharacterized protein</fullName>
    </submittedName>
</protein>
<sequence>MELLNHLLRGTQAVKIHETNNNKTSQEFSWLNRLFPQIYQGRYSTIAKPLSDLTRKRKILCFWDSTKAAFENLKNNIMSKAHSCIYKYGRRTGNCILTLVSKDTAQFLLQKPKMESSSPVLLHVEKDKYSRRKYDS</sequence>
<proteinExistence type="predicted"/>
<dbReference type="Proteomes" id="UP000886998">
    <property type="component" value="Unassembled WGS sequence"/>
</dbReference>
<reference evidence="1" key="1">
    <citation type="submission" date="2020-08" db="EMBL/GenBank/DDBJ databases">
        <title>Multicomponent nature underlies the extraordinary mechanical properties of spider dragline silk.</title>
        <authorList>
            <person name="Kono N."/>
            <person name="Nakamura H."/>
            <person name="Mori M."/>
            <person name="Yoshida Y."/>
            <person name="Ohtoshi R."/>
            <person name="Malay A.D."/>
            <person name="Moran D.A.P."/>
            <person name="Tomita M."/>
            <person name="Numata K."/>
            <person name="Arakawa K."/>
        </authorList>
    </citation>
    <scope>NUCLEOTIDE SEQUENCE</scope>
</reference>
<evidence type="ECO:0000313" key="1">
    <source>
        <dbReference type="EMBL" id="GFY57900.1"/>
    </source>
</evidence>
<dbReference type="EMBL" id="BMAV01011799">
    <property type="protein sequence ID" value="GFY57900.1"/>
    <property type="molecule type" value="Genomic_DNA"/>
</dbReference>
<organism evidence="1 2">
    <name type="scientific">Trichonephila inaurata madagascariensis</name>
    <dbReference type="NCBI Taxonomy" id="2747483"/>
    <lineage>
        <taxon>Eukaryota</taxon>
        <taxon>Metazoa</taxon>
        <taxon>Ecdysozoa</taxon>
        <taxon>Arthropoda</taxon>
        <taxon>Chelicerata</taxon>
        <taxon>Arachnida</taxon>
        <taxon>Araneae</taxon>
        <taxon>Araneomorphae</taxon>
        <taxon>Entelegynae</taxon>
        <taxon>Araneoidea</taxon>
        <taxon>Nephilidae</taxon>
        <taxon>Trichonephila</taxon>
        <taxon>Trichonephila inaurata</taxon>
    </lineage>
</organism>
<accession>A0A8X7C6U9</accession>
<dbReference type="Gene3D" id="3.30.70.270">
    <property type="match status" value="1"/>
</dbReference>
<keyword evidence="2" id="KW-1185">Reference proteome</keyword>
<name>A0A8X7C6U9_9ARAC</name>
<dbReference type="AlphaFoldDB" id="A0A8X7C6U9"/>
<gene>
    <name evidence="1" type="ORF">TNIN_170421</name>
</gene>
<comment type="caution">
    <text evidence="1">The sequence shown here is derived from an EMBL/GenBank/DDBJ whole genome shotgun (WGS) entry which is preliminary data.</text>
</comment>